<dbReference type="EMBL" id="BSXT01000375">
    <property type="protein sequence ID" value="GMF26005.1"/>
    <property type="molecule type" value="Genomic_DNA"/>
</dbReference>
<accession>A0A9W6U4L6</accession>
<evidence type="ECO:0000313" key="2">
    <source>
        <dbReference type="Proteomes" id="UP001165121"/>
    </source>
</evidence>
<dbReference type="OrthoDB" id="347435at2759"/>
<dbReference type="Proteomes" id="UP001165121">
    <property type="component" value="Unassembled WGS sequence"/>
</dbReference>
<keyword evidence="2" id="KW-1185">Reference proteome</keyword>
<gene>
    <name evidence="1" type="ORF">Pfra01_000479700</name>
</gene>
<organism evidence="1 2">
    <name type="scientific">Phytophthora fragariaefolia</name>
    <dbReference type="NCBI Taxonomy" id="1490495"/>
    <lineage>
        <taxon>Eukaryota</taxon>
        <taxon>Sar</taxon>
        <taxon>Stramenopiles</taxon>
        <taxon>Oomycota</taxon>
        <taxon>Peronosporomycetes</taxon>
        <taxon>Peronosporales</taxon>
        <taxon>Peronosporaceae</taxon>
        <taxon>Phytophthora</taxon>
    </lineage>
</organism>
<dbReference type="InterPro" id="IPR027417">
    <property type="entry name" value="P-loop_NTPase"/>
</dbReference>
<dbReference type="Gene3D" id="3.40.50.300">
    <property type="entry name" value="P-loop containing nucleotide triphosphate hydrolases"/>
    <property type="match status" value="1"/>
</dbReference>
<sequence length="149" mass="17126">MDVPFLMDLVRECKTSSAEIALPRYDKSQHNGRGDRALPIEWDRKQGTEHKRNVLLVVLDVDSSNIVGFGVHVLGPLDVLLIEGWSMGFQAIDDASPELSEHMKAVNKELRAFDKFYEELDGLVVIKIDNLDWVYQYVTQQIPQWYHLV</sequence>
<comment type="caution">
    <text evidence="1">The sequence shown here is derived from an EMBL/GenBank/DDBJ whole genome shotgun (WGS) entry which is preliminary data.</text>
</comment>
<protein>
    <submittedName>
        <fullName evidence="1">Unnamed protein product</fullName>
    </submittedName>
</protein>
<evidence type="ECO:0000313" key="1">
    <source>
        <dbReference type="EMBL" id="GMF26005.1"/>
    </source>
</evidence>
<proteinExistence type="predicted"/>
<name>A0A9W6U4L6_9STRA</name>
<reference evidence="1" key="1">
    <citation type="submission" date="2023-04" db="EMBL/GenBank/DDBJ databases">
        <title>Phytophthora fragariaefolia NBRC 109709.</title>
        <authorList>
            <person name="Ichikawa N."/>
            <person name="Sato H."/>
            <person name="Tonouchi N."/>
        </authorList>
    </citation>
    <scope>NUCLEOTIDE SEQUENCE</scope>
    <source>
        <strain evidence="1">NBRC 109709</strain>
    </source>
</reference>
<dbReference type="AlphaFoldDB" id="A0A9W6U4L6"/>